<feature type="transmembrane region" description="Helical" evidence="1">
    <location>
        <begin position="136"/>
        <end position="159"/>
    </location>
</feature>
<dbReference type="Pfam" id="PF14296">
    <property type="entry name" value="O-ag_pol_Wzy"/>
    <property type="match status" value="1"/>
</dbReference>
<feature type="transmembrane region" description="Helical" evidence="1">
    <location>
        <begin position="93"/>
        <end position="115"/>
    </location>
</feature>
<organism evidence="2 3">
    <name type="scientific">Bianquea renquensis</name>
    <dbReference type="NCBI Taxonomy" id="2763661"/>
    <lineage>
        <taxon>Bacteria</taxon>
        <taxon>Bacillati</taxon>
        <taxon>Bacillota</taxon>
        <taxon>Clostridia</taxon>
        <taxon>Eubacteriales</taxon>
        <taxon>Bianqueaceae</taxon>
        <taxon>Bianquea</taxon>
    </lineage>
</organism>
<evidence type="ECO:0000313" key="3">
    <source>
        <dbReference type="Proteomes" id="UP000657006"/>
    </source>
</evidence>
<feature type="transmembrane region" description="Helical" evidence="1">
    <location>
        <begin position="424"/>
        <end position="441"/>
    </location>
</feature>
<feature type="transmembrane region" description="Helical" evidence="1">
    <location>
        <begin position="228"/>
        <end position="245"/>
    </location>
</feature>
<gene>
    <name evidence="2" type="ORF">H8730_02395</name>
</gene>
<keyword evidence="1" id="KW-0812">Transmembrane</keyword>
<feature type="transmembrane region" description="Helical" evidence="1">
    <location>
        <begin position="447"/>
        <end position="470"/>
    </location>
</feature>
<keyword evidence="1" id="KW-0472">Membrane</keyword>
<keyword evidence="3" id="KW-1185">Reference proteome</keyword>
<feature type="transmembrane region" description="Helical" evidence="1">
    <location>
        <begin position="55"/>
        <end position="73"/>
    </location>
</feature>
<dbReference type="Proteomes" id="UP000657006">
    <property type="component" value="Unassembled WGS sequence"/>
</dbReference>
<reference evidence="2" key="1">
    <citation type="submission" date="2020-08" db="EMBL/GenBank/DDBJ databases">
        <title>Genome public.</title>
        <authorList>
            <person name="Liu C."/>
            <person name="Sun Q."/>
        </authorList>
    </citation>
    <scope>NUCLEOTIDE SEQUENCE</scope>
    <source>
        <strain evidence="2">NSJ-32</strain>
    </source>
</reference>
<dbReference type="EMBL" id="JACRSQ010000002">
    <property type="protein sequence ID" value="MBC8542396.1"/>
    <property type="molecule type" value="Genomic_DNA"/>
</dbReference>
<sequence length="491" mass="56440">MHPGARVIRISAVLLSPFVYLIGRVQGNFTVMYMASLIILICNISFSFEKVRDRIAFLCFNGTFFLFLTARPLTCILRNIQWTNIGYSYDADLFAVTMIYVSLLTLYVSASLTTIDNSLDTIVREEQSIFIKNIQFVSFIFFIIGFVCSMMEGMERILFMQTHTYVDIYTGEYRTSMPAVVKGFIQIMKPCMCIFLATLPSKRKSCFVLAAYLFSTLPSLRVGMRSPTMLACVFIFVYYVLRDALRKPNEIKWFGKVEKTIVVILLPFVICFLLIYTELRNGYSSNISSKMQNPIVNFLYEQSTTYNALVKFWDVKDKLPQLEFPGYLFGYAYDVFFQNGIISGLTGVSFPVGQTMERLLVSHDLKLHLSYAVSGDMFFQGHGIGTSYVLDVFVDYSWIGVIIFNVIIGWYLNKVKYLLSKHWILSAMILYSLLTIFYIPRSTALEPFVFILSPYFWLGIAICFIGALLITPKTYQNESKYIGRIHSKYIK</sequence>
<keyword evidence="1" id="KW-1133">Transmembrane helix</keyword>
<proteinExistence type="predicted"/>
<feature type="transmembrane region" description="Helical" evidence="1">
    <location>
        <begin position="257"/>
        <end position="276"/>
    </location>
</feature>
<evidence type="ECO:0000256" key="1">
    <source>
        <dbReference type="SAM" id="Phobius"/>
    </source>
</evidence>
<comment type="caution">
    <text evidence="2">The sequence shown here is derived from an EMBL/GenBank/DDBJ whole genome shotgun (WGS) entry which is preliminary data.</text>
</comment>
<name>A0A926DQY5_9FIRM</name>
<accession>A0A926DQY5</accession>
<protein>
    <submittedName>
        <fullName evidence="2">O-antigen polysaccharide polymerase Wzy family protein</fullName>
    </submittedName>
</protein>
<dbReference type="AlphaFoldDB" id="A0A926DQY5"/>
<feature type="transmembrane region" description="Helical" evidence="1">
    <location>
        <begin position="29"/>
        <end position="48"/>
    </location>
</feature>
<feature type="transmembrane region" description="Helical" evidence="1">
    <location>
        <begin position="396"/>
        <end position="412"/>
    </location>
</feature>
<dbReference type="NCBIfam" id="TIGR04370">
    <property type="entry name" value="glyco_rpt_poly"/>
    <property type="match status" value="1"/>
</dbReference>
<feature type="transmembrane region" description="Helical" evidence="1">
    <location>
        <begin position="7"/>
        <end position="23"/>
    </location>
</feature>
<evidence type="ECO:0000313" key="2">
    <source>
        <dbReference type="EMBL" id="MBC8542396.1"/>
    </source>
</evidence>
<dbReference type="InterPro" id="IPR029468">
    <property type="entry name" value="O-ag_pol_Wzy"/>
</dbReference>